<dbReference type="Gene3D" id="3.40.366.30">
    <property type="entry name" value="50S ribosomal protein L16 arginine hydroxylase, Chain A, Domain 2"/>
    <property type="match status" value="1"/>
</dbReference>
<reference evidence="7 8" key="1">
    <citation type="submission" date="2024-04" db="EMBL/GenBank/DDBJ databases">
        <authorList>
            <person name="Abashina T."/>
            <person name="Shaikin A."/>
        </authorList>
    </citation>
    <scope>NUCLEOTIDE SEQUENCE [LARGE SCALE GENOMIC DNA]</scope>
    <source>
        <strain evidence="7 8">AAFK</strain>
    </source>
</reference>
<evidence type="ECO:0000313" key="7">
    <source>
        <dbReference type="EMBL" id="MEK8090440.1"/>
    </source>
</evidence>
<evidence type="ECO:0000256" key="5">
    <source>
        <dbReference type="ARBA" id="ARBA00023004"/>
    </source>
</evidence>
<dbReference type="InterPro" id="IPR039994">
    <property type="entry name" value="NO66-like"/>
</dbReference>
<dbReference type="EMBL" id="JBBPCO010000012">
    <property type="protein sequence ID" value="MEK8090440.1"/>
    <property type="molecule type" value="Genomic_DNA"/>
</dbReference>
<organism evidence="7 8">
    <name type="scientific">Thermithiobacillus plumbiphilus</name>
    <dbReference type="NCBI Taxonomy" id="1729899"/>
    <lineage>
        <taxon>Bacteria</taxon>
        <taxon>Pseudomonadati</taxon>
        <taxon>Pseudomonadota</taxon>
        <taxon>Acidithiobacillia</taxon>
        <taxon>Acidithiobacillales</taxon>
        <taxon>Thermithiobacillaceae</taxon>
        <taxon>Thermithiobacillus</taxon>
    </lineage>
</organism>
<keyword evidence="8" id="KW-1185">Reference proteome</keyword>
<evidence type="ECO:0000259" key="6">
    <source>
        <dbReference type="PROSITE" id="PS51184"/>
    </source>
</evidence>
<evidence type="ECO:0000256" key="1">
    <source>
        <dbReference type="ARBA" id="ARBA00001954"/>
    </source>
</evidence>
<evidence type="ECO:0000256" key="3">
    <source>
        <dbReference type="ARBA" id="ARBA00022964"/>
    </source>
</evidence>
<dbReference type="Pfam" id="PF20514">
    <property type="entry name" value="WHD_ROXA"/>
    <property type="match status" value="1"/>
</dbReference>
<dbReference type="Gene3D" id="2.60.120.650">
    <property type="entry name" value="Cupin"/>
    <property type="match status" value="1"/>
</dbReference>
<sequence>MSALPLLGGLSAEEFLADYWQKRPLLIRQAIPGFMGLMDADELAGLACEDSALSRLVIEKTGPEGSHWQLRQGPFGARDFRKLPDSHWSLLVQEVNHFLPEAWDLLLRFGFIPFARLEDLMVSYAAPQGSVGAHFDSYDVFLLQGQGRREWRISAQTDLALVEDAPLKLLKNFQAEQSWVLEPGDMLYLPPRIAHHGIAQDACMTYSIGFRAPSRAELLGGFLDYLHEQLQPEGLYSDPDLPLQAHPAELSSFTLDKSRAMLDALRWDEAMFEDFLGRFLTEPRPHVVFDPPEIALGLAAFSKILKQAGSIELALPSRLLYRGQGFFMNGEATEISPADAASFSSLANQRRLELPARLNRESIGILHAWHRAGFIVLSD</sequence>
<evidence type="ECO:0000256" key="4">
    <source>
        <dbReference type="ARBA" id="ARBA00023002"/>
    </source>
</evidence>
<dbReference type="PANTHER" id="PTHR13096:SF8">
    <property type="entry name" value="RIBOSOMAL OXYGENASE 1"/>
    <property type="match status" value="1"/>
</dbReference>
<dbReference type="RefSeq" id="WP_341371496.1">
    <property type="nucleotide sequence ID" value="NZ_JBBPCO010000012.1"/>
</dbReference>
<keyword evidence="3" id="KW-0223">Dioxygenase</keyword>
<proteinExistence type="predicted"/>
<comment type="caution">
    <text evidence="7">The sequence shown here is derived from an EMBL/GenBank/DDBJ whole genome shotgun (WGS) entry which is preliminary data.</text>
</comment>
<accession>A0ABU9DA81</accession>
<evidence type="ECO:0000313" key="8">
    <source>
        <dbReference type="Proteomes" id="UP001446205"/>
    </source>
</evidence>
<keyword evidence="5" id="KW-0408">Iron</keyword>
<protein>
    <submittedName>
        <fullName evidence="7">Cupin domain-containing protein</fullName>
        <ecNumber evidence="7">1.14.11.47</ecNumber>
    </submittedName>
</protein>
<dbReference type="InterPro" id="IPR046799">
    <property type="entry name" value="ROXA-like_wH"/>
</dbReference>
<dbReference type="PROSITE" id="PS51184">
    <property type="entry name" value="JMJC"/>
    <property type="match status" value="1"/>
</dbReference>
<dbReference type="EC" id="1.14.11.47" evidence="7"/>
<dbReference type="SUPFAM" id="SSF51197">
    <property type="entry name" value="Clavaminate synthase-like"/>
    <property type="match status" value="1"/>
</dbReference>
<comment type="cofactor">
    <cofactor evidence="1">
        <name>Fe(2+)</name>
        <dbReference type="ChEBI" id="CHEBI:29033"/>
    </cofactor>
</comment>
<name>A0ABU9DA81_9PROT</name>
<dbReference type="SMART" id="SM00558">
    <property type="entry name" value="JmjC"/>
    <property type="match status" value="1"/>
</dbReference>
<evidence type="ECO:0000256" key="2">
    <source>
        <dbReference type="ARBA" id="ARBA00022723"/>
    </source>
</evidence>
<keyword evidence="2" id="KW-0479">Metal-binding</keyword>
<dbReference type="InterPro" id="IPR003347">
    <property type="entry name" value="JmjC_dom"/>
</dbReference>
<feature type="domain" description="JmjC" evidence="6">
    <location>
        <begin position="101"/>
        <end position="227"/>
    </location>
</feature>
<dbReference type="GO" id="GO:0016491">
    <property type="term" value="F:oxidoreductase activity"/>
    <property type="evidence" value="ECO:0007669"/>
    <property type="project" value="UniProtKB-KW"/>
</dbReference>
<dbReference type="Pfam" id="PF08007">
    <property type="entry name" value="JmjC_2"/>
    <property type="match status" value="1"/>
</dbReference>
<gene>
    <name evidence="7" type="ORF">WOB96_11790</name>
</gene>
<keyword evidence="4 7" id="KW-0560">Oxidoreductase</keyword>
<dbReference type="PANTHER" id="PTHR13096">
    <property type="entry name" value="MINA53 MYC INDUCED NUCLEAR ANTIGEN"/>
    <property type="match status" value="1"/>
</dbReference>
<dbReference type="Proteomes" id="UP001446205">
    <property type="component" value="Unassembled WGS sequence"/>
</dbReference>